<keyword evidence="5" id="KW-1185">Reference proteome</keyword>
<dbReference type="InterPro" id="IPR021760">
    <property type="entry name" value="RepC_C"/>
</dbReference>
<dbReference type="InterPro" id="IPR047611">
    <property type="entry name" value="RepABC_RepC"/>
</dbReference>
<feature type="region of interest" description="Disordered" evidence="1">
    <location>
        <begin position="245"/>
        <end position="268"/>
    </location>
</feature>
<evidence type="ECO:0000313" key="4">
    <source>
        <dbReference type="EMBL" id="MBS9722144.1"/>
    </source>
</evidence>
<feature type="compositionally biased region" description="Basic and acidic residues" evidence="1">
    <location>
        <begin position="245"/>
        <end position="262"/>
    </location>
</feature>
<dbReference type="SUPFAM" id="SSF46785">
    <property type="entry name" value="Winged helix' DNA-binding domain"/>
    <property type="match status" value="1"/>
</dbReference>
<accession>A0ABS5S102</accession>
<organism evidence="4 5">
    <name type="scientific">Tianweitania aestuarii</name>
    <dbReference type="NCBI Taxonomy" id="2814886"/>
    <lineage>
        <taxon>Bacteria</taxon>
        <taxon>Pseudomonadati</taxon>
        <taxon>Pseudomonadota</taxon>
        <taxon>Alphaproteobacteria</taxon>
        <taxon>Hyphomicrobiales</taxon>
        <taxon>Phyllobacteriaceae</taxon>
        <taxon>Tianweitania</taxon>
    </lineage>
</organism>
<dbReference type="Pfam" id="PF11800">
    <property type="entry name" value="RP-C_C"/>
    <property type="match status" value="1"/>
</dbReference>
<name>A0ABS5S102_9HYPH</name>
<dbReference type="Pfam" id="PF03428">
    <property type="entry name" value="RP-C"/>
    <property type="match status" value="1"/>
</dbReference>
<dbReference type="NCBIfam" id="NF010396">
    <property type="entry name" value="PRK13824.1"/>
    <property type="match status" value="1"/>
</dbReference>
<dbReference type="EMBL" id="JAFMNX010000004">
    <property type="protein sequence ID" value="MBS9722144.1"/>
    <property type="molecule type" value="Genomic_DNA"/>
</dbReference>
<feature type="region of interest" description="Disordered" evidence="1">
    <location>
        <begin position="396"/>
        <end position="420"/>
    </location>
</feature>
<dbReference type="NCBIfam" id="NF040974">
    <property type="entry name" value="RepABC_RepC"/>
    <property type="match status" value="1"/>
</dbReference>
<evidence type="ECO:0000256" key="1">
    <source>
        <dbReference type="SAM" id="MobiDB-lite"/>
    </source>
</evidence>
<proteinExistence type="predicted"/>
<dbReference type="Proteomes" id="UP001297272">
    <property type="component" value="Unassembled WGS sequence"/>
</dbReference>
<evidence type="ECO:0000259" key="3">
    <source>
        <dbReference type="Pfam" id="PF11800"/>
    </source>
</evidence>
<evidence type="ECO:0000259" key="2">
    <source>
        <dbReference type="Pfam" id="PF03428"/>
    </source>
</evidence>
<dbReference type="RefSeq" id="WP_213985871.1">
    <property type="nucleotide sequence ID" value="NZ_JAFMNX010000004.1"/>
</dbReference>
<protein>
    <submittedName>
        <fullName evidence="4">Replication initiation protein RepC</fullName>
    </submittedName>
</protein>
<feature type="domain" description="Plasmid replication protein C C-terminal" evidence="3">
    <location>
        <begin position="295"/>
        <end position="395"/>
    </location>
</feature>
<dbReference type="InterPro" id="IPR005090">
    <property type="entry name" value="RepC_N"/>
</dbReference>
<dbReference type="InterPro" id="IPR036390">
    <property type="entry name" value="WH_DNA-bd_sf"/>
</dbReference>
<gene>
    <name evidence="4" type="ORF">JYU29_15730</name>
</gene>
<reference evidence="4 5" key="1">
    <citation type="submission" date="2021-03" db="EMBL/GenBank/DDBJ databases">
        <title>Tianweitania aestuarii sp. nov., isolated from a tidal flat.</title>
        <authorList>
            <person name="Park S."/>
            <person name="Yoon J.-H."/>
        </authorList>
    </citation>
    <scope>NUCLEOTIDE SEQUENCE [LARGE SCALE GENOMIC DNA]</scope>
    <source>
        <strain evidence="4 5">BSSL-BM11</strain>
    </source>
</reference>
<evidence type="ECO:0000313" key="5">
    <source>
        <dbReference type="Proteomes" id="UP001297272"/>
    </source>
</evidence>
<comment type="caution">
    <text evidence="4">The sequence shown here is derived from an EMBL/GenBank/DDBJ whole genome shotgun (WGS) entry which is preliminary data.</text>
</comment>
<feature type="domain" description="Plasmid replication protein C N-terminal" evidence="2">
    <location>
        <begin position="13"/>
        <end position="184"/>
    </location>
</feature>
<sequence>MRETVVSTPFGRRPMTLALLVSQVANKDIPDKPISKWQVFQHVREAREHLGASDRALAILNALLSFYPEPALSAKTGTIVWPSNEQLCARANGMSLATLRRHIAILLDCGLILRRDSPNGKRFARKGEGGSVVQAYGFDLAPLLTRADEFRRMAETIIAERQALKILRERMTLCRRDIVKLIESGRENSIPHDWNEAEESYRTIIAELPRKATKPILEQIEAQLETLRRQIINALDSFINAAELSRNESQSETHKQESKPESQSESVSVLEKRNEAALSLSTSLFTKTAQKPALPLPLVLEACSSLNGLAQGGEIRNWRDFSAATTVVRSMLQITPSTWQEACGSLGEQQAAITLGAIYQRSGAIVNPGGYLRVLSRRAQSGRFSATPMIMALRRTSDKPESPSAPCVEPAIQSGEENPADDIPISAALLRSLAQSNTLQAKMRRNLIQP</sequence>